<evidence type="ECO:0000313" key="2">
    <source>
        <dbReference type="EMBL" id="MCL6422759.1"/>
    </source>
</evidence>
<accession>A0ABT0QYM8</accession>
<evidence type="ECO:0000259" key="1">
    <source>
        <dbReference type="Pfam" id="PF13601"/>
    </source>
</evidence>
<dbReference type="InterPro" id="IPR036390">
    <property type="entry name" value="WH_DNA-bd_sf"/>
</dbReference>
<dbReference type="InterPro" id="IPR036388">
    <property type="entry name" value="WH-like_DNA-bd_sf"/>
</dbReference>
<proteinExistence type="predicted"/>
<dbReference type="Proteomes" id="UP001203761">
    <property type="component" value="Unassembled WGS sequence"/>
</dbReference>
<dbReference type="InterPro" id="IPR027395">
    <property type="entry name" value="WH_DNA-bd_dom"/>
</dbReference>
<name>A0ABT0QYM8_9MICO</name>
<dbReference type="RefSeq" id="WP_249736875.1">
    <property type="nucleotide sequence ID" value="NZ_JAKNCJ010000002.1"/>
</dbReference>
<gene>
    <name evidence="2" type="ORF">Bequi_05050</name>
</gene>
<organism evidence="2 3">
    <name type="scientific">Brachybacterium equifaecis</name>
    <dbReference type="NCBI Taxonomy" id="2910770"/>
    <lineage>
        <taxon>Bacteria</taxon>
        <taxon>Bacillati</taxon>
        <taxon>Actinomycetota</taxon>
        <taxon>Actinomycetes</taxon>
        <taxon>Micrococcales</taxon>
        <taxon>Dermabacteraceae</taxon>
        <taxon>Brachybacterium</taxon>
    </lineage>
</organism>
<feature type="domain" description="Winged helix DNA-binding" evidence="1">
    <location>
        <begin position="21"/>
        <end position="99"/>
    </location>
</feature>
<dbReference type="EMBL" id="JAKNCJ010000002">
    <property type="protein sequence ID" value="MCL6422759.1"/>
    <property type="molecule type" value="Genomic_DNA"/>
</dbReference>
<dbReference type="SUPFAM" id="SSF46785">
    <property type="entry name" value="Winged helix' DNA-binding domain"/>
    <property type="match status" value="1"/>
</dbReference>
<protein>
    <submittedName>
        <fullName evidence="2">Transcriptional regulator</fullName>
    </submittedName>
</protein>
<reference evidence="2" key="1">
    <citation type="submission" date="2022-02" db="EMBL/GenBank/DDBJ databases">
        <authorList>
            <person name="Lee M."/>
            <person name="Kim S.-J."/>
            <person name="Jung M.-Y."/>
        </authorList>
    </citation>
    <scope>NUCLEOTIDE SEQUENCE</scope>
    <source>
        <strain evidence="2">JHP9</strain>
    </source>
</reference>
<dbReference type="Gene3D" id="1.10.10.10">
    <property type="entry name" value="Winged helix-like DNA-binding domain superfamily/Winged helix DNA-binding domain"/>
    <property type="match status" value="1"/>
</dbReference>
<evidence type="ECO:0000313" key="3">
    <source>
        <dbReference type="Proteomes" id="UP001203761"/>
    </source>
</evidence>
<keyword evidence="3" id="KW-1185">Reference proteome</keyword>
<dbReference type="PANTHER" id="PTHR37318">
    <property type="entry name" value="BSL7504 PROTEIN"/>
    <property type="match status" value="1"/>
</dbReference>
<comment type="caution">
    <text evidence="2">The sequence shown here is derived from an EMBL/GenBank/DDBJ whole genome shotgun (WGS) entry which is preliminary data.</text>
</comment>
<dbReference type="PANTHER" id="PTHR37318:SF1">
    <property type="entry name" value="BSL7504 PROTEIN"/>
    <property type="match status" value="1"/>
</dbReference>
<sequence length="114" mass="12164">MTGPAGEHPRFRLESELAHPVRFSIMAALAAVENMAFGDLRDELQVSDSVLSKQTAELERSGFVEVAKGFVGKRPRTTLSLTRDGLARWRGHLDSLRQITAGSLGGRGAGSSGG</sequence>
<dbReference type="Pfam" id="PF13601">
    <property type="entry name" value="HTH_34"/>
    <property type="match status" value="1"/>
</dbReference>